<dbReference type="GO" id="GO:0005524">
    <property type="term" value="F:ATP binding"/>
    <property type="evidence" value="ECO:0007669"/>
    <property type="project" value="UniProtKB-KW"/>
</dbReference>
<dbReference type="NCBIfam" id="TIGR02034">
    <property type="entry name" value="CysN"/>
    <property type="match status" value="1"/>
</dbReference>
<dbReference type="Gene3D" id="2.40.30.10">
    <property type="entry name" value="Translation factors"/>
    <property type="match status" value="2"/>
</dbReference>
<keyword evidence="4" id="KW-0547">Nucleotide-binding</keyword>
<dbReference type="FunFam" id="3.40.50.300:FF:000119">
    <property type="entry name" value="Sulfate adenylyltransferase subunit 1"/>
    <property type="match status" value="1"/>
</dbReference>
<gene>
    <name evidence="8" type="primary">cysN</name>
    <name evidence="8" type="ORF">MQE35_08925</name>
</gene>
<evidence type="ECO:0000313" key="8">
    <source>
        <dbReference type="EMBL" id="UOB19405.1"/>
    </source>
</evidence>
<dbReference type="InterPro" id="IPR041757">
    <property type="entry name" value="CysN_GTP-bd"/>
</dbReference>
<dbReference type="EMBL" id="CP094358">
    <property type="protein sequence ID" value="UOB19405.1"/>
    <property type="molecule type" value="Genomic_DNA"/>
</dbReference>
<protein>
    <recommendedName>
        <fullName evidence="1">sulfate adenylyltransferase</fullName>
        <ecNumber evidence="1">2.7.7.4</ecNumber>
    </recommendedName>
</protein>
<dbReference type="InterPro" id="IPR009000">
    <property type="entry name" value="Transl_B-barrel_sf"/>
</dbReference>
<organism evidence="8 9">
    <name type="scientific">Abyssalbus ytuae</name>
    <dbReference type="NCBI Taxonomy" id="2926907"/>
    <lineage>
        <taxon>Bacteria</taxon>
        <taxon>Pseudomonadati</taxon>
        <taxon>Bacteroidota</taxon>
        <taxon>Flavobacteriia</taxon>
        <taxon>Flavobacteriales</taxon>
        <taxon>Flavobacteriaceae</taxon>
        <taxon>Abyssalbus</taxon>
    </lineage>
</organism>
<keyword evidence="9" id="KW-1185">Reference proteome</keyword>
<dbReference type="SUPFAM" id="SSF52540">
    <property type="entry name" value="P-loop containing nucleoside triphosphate hydrolases"/>
    <property type="match status" value="1"/>
</dbReference>
<dbReference type="NCBIfam" id="TIGR00231">
    <property type="entry name" value="small_GTP"/>
    <property type="match status" value="1"/>
</dbReference>
<dbReference type="InterPro" id="IPR031157">
    <property type="entry name" value="G_TR_CS"/>
</dbReference>
<reference evidence="8" key="1">
    <citation type="submission" date="2022-03" db="EMBL/GenBank/DDBJ databases">
        <title>Description of Abyssus ytuae gen. nov., sp. nov., a novel member of the family Flavobacteriaceae isolated from the sediment of Mariana Trench.</title>
        <authorList>
            <person name="Zhang J."/>
            <person name="Xu X."/>
        </authorList>
    </citation>
    <scope>NUCLEOTIDE SEQUENCE</scope>
    <source>
        <strain evidence="8">MT3330</strain>
    </source>
</reference>
<dbReference type="InterPro" id="IPR005225">
    <property type="entry name" value="Small_GTP-bd"/>
</dbReference>
<evidence type="ECO:0000256" key="3">
    <source>
        <dbReference type="ARBA" id="ARBA00022695"/>
    </source>
</evidence>
<dbReference type="SUPFAM" id="SSF50447">
    <property type="entry name" value="Translation proteins"/>
    <property type="match status" value="1"/>
</dbReference>
<dbReference type="KEGG" id="fbm:MQE35_08925"/>
<dbReference type="NCBIfam" id="NF003478">
    <property type="entry name" value="PRK05124.1"/>
    <property type="match status" value="1"/>
</dbReference>
<evidence type="ECO:0000256" key="5">
    <source>
        <dbReference type="ARBA" id="ARBA00022840"/>
    </source>
</evidence>
<dbReference type="PANTHER" id="PTHR23115">
    <property type="entry name" value="TRANSLATION FACTOR"/>
    <property type="match status" value="1"/>
</dbReference>
<dbReference type="PROSITE" id="PS00301">
    <property type="entry name" value="G_TR_1"/>
    <property type="match status" value="1"/>
</dbReference>
<evidence type="ECO:0000256" key="2">
    <source>
        <dbReference type="ARBA" id="ARBA00022679"/>
    </source>
</evidence>
<evidence type="ECO:0000259" key="7">
    <source>
        <dbReference type="PROSITE" id="PS51722"/>
    </source>
</evidence>
<dbReference type="GO" id="GO:0005525">
    <property type="term" value="F:GTP binding"/>
    <property type="evidence" value="ECO:0007669"/>
    <property type="project" value="UniProtKB-KW"/>
</dbReference>
<keyword evidence="3 8" id="KW-0548">Nucleotidyltransferase</keyword>
<dbReference type="InterPro" id="IPR044139">
    <property type="entry name" value="CysN_NoDQ_III"/>
</dbReference>
<keyword evidence="6" id="KW-0342">GTP-binding</keyword>
<dbReference type="AlphaFoldDB" id="A0A9E7D1K4"/>
<dbReference type="CDD" id="cd04095">
    <property type="entry name" value="CysN_NoDQ_III"/>
    <property type="match status" value="1"/>
</dbReference>
<sequence length="418" mass="47265">MQIGNNQLLRFTTAGSVDDGKSTLIGRLLYDSKSIFEDQLEAIENTSKKKGHEGVDLALFTDGLRDEREQGITIDVAYRYFTTPKRKFIIADTPGHIQYTRNMVTGASTANAAIILIDARHGVIEQTKRHSFIASLLQIPHIIVCINKMDLVEFSEEVYNNIISQYEEFSSKLLVKDIRFIPISALLGDNVVNRSENMGWYQGAPLLHTLETMHIASDINKVDARFPVQTVLRPQNDQHRDYRGYAGRVASGIFRKGDEVSVLPSGFTSKIKSIDTYNGELEEAFAPMSVSIQLEDDIDISRGDMIVRTKNVPEVNQDIEVMLCWLHNNPARPRAKYTIRHTSNEQKAMIREVVYKIDINTLSRKNDDIEIGMNDICKVKIRTTKPLMYDSYRENRTTGSIILIDDTTNETVAAGMIV</sequence>
<dbReference type="GO" id="GO:0006790">
    <property type="term" value="P:sulfur compound metabolic process"/>
    <property type="evidence" value="ECO:0007669"/>
    <property type="project" value="InterPro"/>
</dbReference>
<dbReference type="CDD" id="cd03695">
    <property type="entry name" value="CysN_NodQ_II"/>
    <property type="match status" value="1"/>
</dbReference>
<dbReference type="Gene3D" id="3.40.50.300">
    <property type="entry name" value="P-loop containing nucleotide triphosphate hydrolases"/>
    <property type="match status" value="1"/>
</dbReference>
<dbReference type="Pfam" id="PF00009">
    <property type="entry name" value="GTP_EFTU"/>
    <property type="match status" value="1"/>
</dbReference>
<dbReference type="InterPro" id="IPR054696">
    <property type="entry name" value="GTP-eEF1A_C"/>
</dbReference>
<dbReference type="GO" id="GO:0003924">
    <property type="term" value="F:GTPase activity"/>
    <property type="evidence" value="ECO:0007669"/>
    <property type="project" value="InterPro"/>
</dbReference>
<dbReference type="SUPFAM" id="SSF50465">
    <property type="entry name" value="EF-Tu/eEF-1alpha/eIF2-gamma C-terminal domain"/>
    <property type="match status" value="1"/>
</dbReference>
<dbReference type="InterPro" id="IPR011779">
    <property type="entry name" value="SO4_adenylTrfase_lsu"/>
</dbReference>
<dbReference type="InterPro" id="IPR050100">
    <property type="entry name" value="TRAFAC_GTPase_members"/>
</dbReference>
<accession>A0A9E7D1K4</accession>
<evidence type="ECO:0000256" key="1">
    <source>
        <dbReference type="ARBA" id="ARBA00012391"/>
    </source>
</evidence>
<dbReference type="InterPro" id="IPR044138">
    <property type="entry name" value="CysN_II"/>
</dbReference>
<dbReference type="Pfam" id="PF22594">
    <property type="entry name" value="GTP-eEF1A_C"/>
    <property type="match status" value="1"/>
</dbReference>
<keyword evidence="5" id="KW-0067">ATP-binding</keyword>
<dbReference type="InterPro" id="IPR009001">
    <property type="entry name" value="Transl_elong_EF1A/Init_IF2_C"/>
</dbReference>
<dbReference type="GO" id="GO:0004781">
    <property type="term" value="F:sulfate adenylyltransferase (ATP) activity"/>
    <property type="evidence" value="ECO:0007669"/>
    <property type="project" value="UniProtKB-EC"/>
</dbReference>
<dbReference type="InterPro" id="IPR027417">
    <property type="entry name" value="P-loop_NTPase"/>
</dbReference>
<dbReference type="RefSeq" id="WP_255846021.1">
    <property type="nucleotide sequence ID" value="NZ_CP094358.1"/>
</dbReference>
<evidence type="ECO:0000313" key="9">
    <source>
        <dbReference type="Proteomes" id="UP000831290"/>
    </source>
</evidence>
<dbReference type="PROSITE" id="PS51722">
    <property type="entry name" value="G_TR_2"/>
    <property type="match status" value="1"/>
</dbReference>
<proteinExistence type="predicted"/>
<dbReference type="Proteomes" id="UP000831290">
    <property type="component" value="Chromosome"/>
</dbReference>
<evidence type="ECO:0000256" key="6">
    <source>
        <dbReference type="ARBA" id="ARBA00023134"/>
    </source>
</evidence>
<evidence type="ECO:0000256" key="4">
    <source>
        <dbReference type="ARBA" id="ARBA00022741"/>
    </source>
</evidence>
<name>A0A9E7D1K4_9FLAO</name>
<feature type="domain" description="Tr-type G" evidence="7">
    <location>
        <begin position="6"/>
        <end position="221"/>
    </location>
</feature>
<dbReference type="EC" id="2.7.7.4" evidence="1"/>
<dbReference type="PRINTS" id="PR00315">
    <property type="entry name" value="ELONGATNFCT"/>
</dbReference>
<dbReference type="CDD" id="cd04166">
    <property type="entry name" value="CysN_ATPS"/>
    <property type="match status" value="1"/>
</dbReference>
<keyword evidence="2 8" id="KW-0808">Transferase</keyword>
<dbReference type="InterPro" id="IPR000795">
    <property type="entry name" value="T_Tr_GTP-bd_dom"/>
</dbReference>